<evidence type="ECO:0000313" key="6">
    <source>
        <dbReference type="Proteomes" id="UP000255421"/>
    </source>
</evidence>
<proteinExistence type="predicted"/>
<sequence>MLRLAVATERRTFERMRDPLGARGIDVAHLPAKERAIRLTDAPTREFDVGFVYPPRLMEGGALSALYDVPWVNGREAVLTSRNKAGVVARLSRAGLPVPETRMVSNPADESDVRDAVSGLDFPVVVKPNSTTRGVGVAKAADLDSLLGVVDYLDLVHDYRATGDKSYLIQEFLPEARDYRVMVVEGEVVGGVERRLSAAALAEGRWKHNVHRGAEAVGVDVRPEHRELAVSVAETLDIPYLGVDLLESEGRTVVSETNARPTIDDATKYEADFWDRLAALIRKTADERDGRN</sequence>
<dbReference type="PROSITE" id="PS50975">
    <property type="entry name" value="ATP_GRASP"/>
    <property type="match status" value="1"/>
</dbReference>
<dbReference type="Gene3D" id="3.30.470.20">
    <property type="entry name" value="ATP-grasp fold, B domain"/>
    <property type="match status" value="1"/>
</dbReference>
<name>A0A1H1DSL8_9EURY</name>
<dbReference type="GO" id="GO:0005737">
    <property type="term" value="C:cytoplasm"/>
    <property type="evidence" value="ECO:0007669"/>
    <property type="project" value="TreeGrafter"/>
</dbReference>
<reference evidence="4" key="2">
    <citation type="submission" date="2016-10" db="EMBL/GenBank/DDBJ databases">
        <authorList>
            <person name="de Groot N.N."/>
        </authorList>
    </citation>
    <scope>NUCLEOTIDE SEQUENCE [LARGE SCALE GENOMIC DNA]</scope>
    <source>
        <strain evidence="4">CGMCC 1.12397</strain>
    </source>
</reference>
<dbReference type="PANTHER" id="PTHR21621:SF0">
    <property type="entry name" value="BETA-CITRYLGLUTAMATE SYNTHASE B-RELATED"/>
    <property type="match status" value="1"/>
</dbReference>
<dbReference type="Gene3D" id="3.30.1490.20">
    <property type="entry name" value="ATP-grasp fold, A domain"/>
    <property type="match status" value="1"/>
</dbReference>
<accession>A0A1H1DSL8</accession>
<evidence type="ECO:0000256" key="1">
    <source>
        <dbReference type="PROSITE-ProRule" id="PRU00409"/>
    </source>
</evidence>
<dbReference type="GO" id="GO:0005524">
    <property type="term" value="F:ATP binding"/>
    <property type="evidence" value="ECO:0007669"/>
    <property type="project" value="UniProtKB-UniRule"/>
</dbReference>
<evidence type="ECO:0000313" key="4">
    <source>
        <dbReference type="EMBL" id="SDQ79249.1"/>
    </source>
</evidence>
<dbReference type="EMBL" id="FNKQ01000003">
    <property type="protein sequence ID" value="SDQ79249.1"/>
    <property type="molecule type" value="Genomic_DNA"/>
</dbReference>
<keyword evidence="1" id="KW-0067">ATP-binding</keyword>
<gene>
    <name evidence="3" type="ORF">DWB78_06755</name>
    <name evidence="4" type="ORF">SAMN05216278_2552</name>
</gene>
<dbReference type="Pfam" id="PF08443">
    <property type="entry name" value="RimK"/>
    <property type="match status" value="1"/>
</dbReference>
<dbReference type="SUPFAM" id="SSF56059">
    <property type="entry name" value="Glutathione synthetase ATP-binding domain-like"/>
    <property type="match status" value="1"/>
</dbReference>
<keyword evidence="6" id="KW-1185">Reference proteome</keyword>
<organism evidence="4 5">
    <name type="scientific">Halopelagius longus</name>
    <dbReference type="NCBI Taxonomy" id="1236180"/>
    <lineage>
        <taxon>Archaea</taxon>
        <taxon>Methanobacteriati</taxon>
        <taxon>Methanobacteriota</taxon>
        <taxon>Stenosarchaea group</taxon>
        <taxon>Halobacteria</taxon>
        <taxon>Halobacteriales</taxon>
        <taxon>Haloferacaceae</taxon>
    </lineage>
</organism>
<dbReference type="AlphaFoldDB" id="A0A1H1DSL8"/>
<evidence type="ECO:0000313" key="3">
    <source>
        <dbReference type="EMBL" id="RDI71444.1"/>
    </source>
</evidence>
<keyword evidence="1" id="KW-0547">Nucleotide-binding</keyword>
<dbReference type="Proteomes" id="UP000199289">
    <property type="component" value="Unassembled WGS sequence"/>
</dbReference>
<dbReference type="PANTHER" id="PTHR21621">
    <property type="entry name" value="RIBOSOMAL PROTEIN S6 MODIFICATION PROTEIN"/>
    <property type="match status" value="1"/>
</dbReference>
<reference evidence="5" key="1">
    <citation type="submission" date="2016-10" db="EMBL/GenBank/DDBJ databases">
        <authorList>
            <person name="Varghese N."/>
            <person name="Submissions S."/>
        </authorList>
    </citation>
    <scope>NUCLEOTIDE SEQUENCE [LARGE SCALE GENOMIC DNA]</scope>
    <source>
        <strain evidence="5">CGMCC 1.12397</strain>
    </source>
</reference>
<dbReference type="GO" id="GO:0016879">
    <property type="term" value="F:ligase activity, forming carbon-nitrogen bonds"/>
    <property type="evidence" value="ECO:0007669"/>
    <property type="project" value="TreeGrafter"/>
</dbReference>
<dbReference type="OrthoDB" id="312280at2157"/>
<evidence type="ECO:0000313" key="5">
    <source>
        <dbReference type="Proteomes" id="UP000199289"/>
    </source>
</evidence>
<reference evidence="3 6" key="3">
    <citation type="submission" date="2018-07" db="EMBL/GenBank/DDBJ databases">
        <title>Genome sequence of extremly halophilic archaeon Halopelagius longus strain BC12-B1.</title>
        <authorList>
            <person name="Zhang X."/>
        </authorList>
    </citation>
    <scope>NUCLEOTIDE SEQUENCE [LARGE SCALE GENOMIC DNA]</scope>
    <source>
        <strain evidence="3 6">BC12-B1</strain>
    </source>
</reference>
<dbReference type="Proteomes" id="UP000255421">
    <property type="component" value="Unassembled WGS sequence"/>
</dbReference>
<feature type="domain" description="ATP-grasp" evidence="2">
    <location>
        <begin position="88"/>
        <end position="286"/>
    </location>
</feature>
<dbReference type="InterPro" id="IPR013651">
    <property type="entry name" value="ATP-grasp_RimK-type"/>
</dbReference>
<evidence type="ECO:0000259" key="2">
    <source>
        <dbReference type="PROSITE" id="PS50975"/>
    </source>
</evidence>
<dbReference type="RefSeq" id="WP_092537899.1">
    <property type="nucleotide sequence ID" value="NZ_FNKQ01000003.1"/>
</dbReference>
<dbReference type="InterPro" id="IPR011761">
    <property type="entry name" value="ATP-grasp"/>
</dbReference>
<protein>
    <submittedName>
        <fullName evidence="3">ATP-grasp domain-containing protein</fullName>
    </submittedName>
    <submittedName>
        <fullName evidence="4">SSU ribosomal protein S6P modification protein</fullName>
    </submittedName>
</protein>
<dbReference type="EMBL" id="QQST01000001">
    <property type="protein sequence ID" value="RDI71444.1"/>
    <property type="molecule type" value="Genomic_DNA"/>
</dbReference>
<dbReference type="InterPro" id="IPR013815">
    <property type="entry name" value="ATP_grasp_subdomain_1"/>
</dbReference>
<dbReference type="GO" id="GO:0046872">
    <property type="term" value="F:metal ion binding"/>
    <property type="evidence" value="ECO:0007669"/>
    <property type="project" value="InterPro"/>
</dbReference>